<dbReference type="AlphaFoldDB" id="A0A229S4B0"/>
<name>A0A229S4B0_9PSEU</name>
<dbReference type="Proteomes" id="UP000215223">
    <property type="component" value="Unassembled WGS sequence"/>
</dbReference>
<protein>
    <submittedName>
        <fullName evidence="1">Uncharacterized protein</fullName>
    </submittedName>
</protein>
<proteinExistence type="predicted"/>
<evidence type="ECO:0000313" key="2">
    <source>
        <dbReference type="Proteomes" id="UP000215223"/>
    </source>
</evidence>
<dbReference type="EMBL" id="NMQT01000073">
    <property type="protein sequence ID" value="OXM53767.1"/>
    <property type="molecule type" value="Genomic_DNA"/>
</dbReference>
<organism evidence="1 2">
    <name type="scientific">Amycolatopsis thailandensis</name>
    <dbReference type="NCBI Taxonomy" id="589330"/>
    <lineage>
        <taxon>Bacteria</taxon>
        <taxon>Bacillati</taxon>
        <taxon>Actinomycetota</taxon>
        <taxon>Actinomycetes</taxon>
        <taxon>Pseudonocardiales</taxon>
        <taxon>Pseudonocardiaceae</taxon>
        <taxon>Amycolatopsis</taxon>
    </lineage>
</organism>
<reference evidence="1 2" key="1">
    <citation type="submission" date="2017-07" db="EMBL/GenBank/DDBJ databases">
        <title>Amycolatopsis thailandensis Genome sequencing and assembly.</title>
        <authorList>
            <person name="Kaur N."/>
            <person name="Mayilraj S."/>
        </authorList>
    </citation>
    <scope>NUCLEOTIDE SEQUENCE [LARGE SCALE GENOMIC DNA]</scope>
    <source>
        <strain evidence="1 2">JCM 16380</strain>
    </source>
</reference>
<accession>A0A229S4B0</accession>
<sequence>MVELFTAATLAALSGRPVSDETAAVIHTWVLAEITGEIGELPDPVPPGVAAVALELGKAAVPAPGGAASTTIGPYSATYANGGPGGTLGRDARMRLRRAVGRNRAFTIETTATSTVDSV</sequence>
<dbReference type="OrthoDB" id="3626601at2"/>
<keyword evidence="2" id="KW-1185">Reference proteome</keyword>
<gene>
    <name evidence="1" type="ORF">CFP71_21385</name>
</gene>
<evidence type="ECO:0000313" key="1">
    <source>
        <dbReference type="EMBL" id="OXM53767.1"/>
    </source>
</evidence>
<comment type="caution">
    <text evidence="1">The sequence shown here is derived from an EMBL/GenBank/DDBJ whole genome shotgun (WGS) entry which is preliminary data.</text>
</comment>
<dbReference type="RefSeq" id="WP_093935637.1">
    <property type="nucleotide sequence ID" value="NZ_NMQT01000073.1"/>
</dbReference>